<feature type="region of interest" description="Disordered" evidence="1">
    <location>
        <begin position="46"/>
        <end position="81"/>
    </location>
</feature>
<accession>A0A9Q1K598</accession>
<proteinExistence type="predicted"/>
<feature type="region of interest" description="Disordered" evidence="1">
    <location>
        <begin position="1"/>
        <end position="22"/>
    </location>
</feature>
<reference evidence="2" key="1">
    <citation type="submission" date="2022-04" db="EMBL/GenBank/DDBJ databases">
        <title>Carnegiea gigantea Genome sequencing and assembly v2.</title>
        <authorList>
            <person name="Copetti D."/>
            <person name="Sanderson M.J."/>
            <person name="Burquez A."/>
            <person name="Wojciechowski M.F."/>
        </authorList>
    </citation>
    <scope>NUCLEOTIDE SEQUENCE</scope>
    <source>
        <strain evidence="2">SGP5-SGP5p</strain>
        <tissue evidence="2">Aerial part</tissue>
    </source>
</reference>
<keyword evidence="3" id="KW-1185">Reference proteome</keyword>
<feature type="compositionally biased region" description="Polar residues" evidence="1">
    <location>
        <begin position="406"/>
        <end position="418"/>
    </location>
</feature>
<feature type="compositionally biased region" description="Basic and acidic residues" evidence="1">
    <location>
        <begin position="233"/>
        <end position="243"/>
    </location>
</feature>
<dbReference type="AlphaFoldDB" id="A0A9Q1K598"/>
<dbReference type="PANTHER" id="PTHR33144">
    <property type="entry name" value="OS10G0409366 PROTEIN-RELATED"/>
    <property type="match status" value="1"/>
</dbReference>
<comment type="caution">
    <text evidence="2">The sequence shown here is derived from an EMBL/GenBank/DDBJ whole genome shotgun (WGS) entry which is preliminary data.</text>
</comment>
<feature type="region of interest" description="Disordered" evidence="1">
    <location>
        <begin position="391"/>
        <end position="437"/>
    </location>
</feature>
<evidence type="ECO:0000256" key="1">
    <source>
        <dbReference type="SAM" id="MobiDB-lite"/>
    </source>
</evidence>
<dbReference type="EMBL" id="JAKOGI010000331">
    <property type="protein sequence ID" value="KAJ8436749.1"/>
    <property type="molecule type" value="Genomic_DNA"/>
</dbReference>
<protein>
    <submittedName>
        <fullName evidence="2">Uncharacterized protein</fullName>
    </submittedName>
</protein>
<feature type="region of interest" description="Disordered" evidence="1">
    <location>
        <begin position="214"/>
        <end position="246"/>
    </location>
</feature>
<dbReference type="Proteomes" id="UP001153076">
    <property type="component" value="Unassembled WGS sequence"/>
</dbReference>
<gene>
    <name evidence="2" type="ORF">Cgig2_009723</name>
</gene>
<dbReference type="OrthoDB" id="617512at2759"/>
<evidence type="ECO:0000313" key="3">
    <source>
        <dbReference type="Proteomes" id="UP001153076"/>
    </source>
</evidence>
<sequence length="437" mass="49608">MSFRSKRTRAEARRNETTWGTNAEHTIVEENVQTNPVHGRSQAQFTAASNIPLSSQNQRLPNKDDKKDDDDLCNGETHSQHSQILDWNDTVEFDEQEKVQIRDKDGSSKLRRGTILPSHVWSLPLGDQIVVPLNDFCQPLRKGGHLKIATCVPLVKTNWHKVDKVCKADIIALVRQKFVLPPNEIVNKKLLRRVGKAWRNHRYLLKKQYKVPGKTKQDVKDKVPDHQLSNPGREARASQDHYHTTGNKSFAMKRDELVNTTEALIAERMTDRASAKDVEDEVFHELMYGSQSEQDEKYQRIVGHGMGVTYNQVFGVDEEIRKRGCVSCDNSNEEVVMLRAEVAGFKSQLTAQAEEMKEMKGMHQQMQNEMHDQFLRLTSLLVNKFGGSNVGITSTPSGSEERENDTGNNIQGNRATDASSRHGECNPRNRNSGRRSV</sequence>
<feature type="compositionally biased region" description="Basic and acidic residues" evidence="1">
    <location>
        <begin position="215"/>
        <end position="225"/>
    </location>
</feature>
<dbReference type="PANTHER" id="PTHR33144:SF52">
    <property type="match status" value="1"/>
</dbReference>
<feature type="compositionally biased region" description="Polar residues" evidence="1">
    <location>
        <begin position="46"/>
        <end position="60"/>
    </location>
</feature>
<evidence type="ECO:0000313" key="2">
    <source>
        <dbReference type="EMBL" id="KAJ8436749.1"/>
    </source>
</evidence>
<organism evidence="2 3">
    <name type="scientific">Carnegiea gigantea</name>
    <dbReference type="NCBI Taxonomy" id="171969"/>
    <lineage>
        <taxon>Eukaryota</taxon>
        <taxon>Viridiplantae</taxon>
        <taxon>Streptophyta</taxon>
        <taxon>Embryophyta</taxon>
        <taxon>Tracheophyta</taxon>
        <taxon>Spermatophyta</taxon>
        <taxon>Magnoliopsida</taxon>
        <taxon>eudicotyledons</taxon>
        <taxon>Gunneridae</taxon>
        <taxon>Pentapetalae</taxon>
        <taxon>Caryophyllales</taxon>
        <taxon>Cactineae</taxon>
        <taxon>Cactaceae</taxon>
        <taxon>Cactoideae</taxon>
        <taxon>Echinocereeae</taxon>
        <taxon>Carnegiea</taxon>
    </lineage>
</organism>
<name>A0A9Q1K598_9CARY</name>